<protein>
    <submittedName>
        <fullName evidence="1">Uncharacterized protein</fullName>
    </submittedName>
</protein>
<dbReference type="RefSeq" id="WP_181473332.1">
    <property type="nucleotide sequence ID" value="NZ_JACEFG010000003.1"/>
</dbReference>
<dbReference type="Proteomes" id="UP000571017">
    <property type="component" value="Unassembled WGS sequence"/>
</dbReference>
<keyword evidence="2" id="KW-1185">Reference proteome</keyword>
<organism evidence="1 2">
    <name type="scientific">Halobacillus locisalis</name>
    <dbReference type="NCBI Taxonomy" id="220753"/>
    <lineage>
        <taxon>Bacteria</taxon>
        <taxon>Bacillati</taxon>
        <taxon>Bacillota</taxon>
        <taxon>Bacilli</taxon>
        <taxon>Bacillales</taxon>
        <taxon>Bacillaceae</taxon>
        <taxon>Halobacillus</taxon>
    </lineage>
</organism>
<reference evidence="1 2" key="1">
    <citation type="journal article" date="2004" name="Extremophiles">
        <title>Halobacillus locisalis sp. nov., a halophilic bacterium isolated from a marine solar saltern of the Yellow Sea in Korea.</title>
        <authorList>
            <person name="Yoon J.H."/>
            <person name="Kang K.H."/>
            <person name="Oh T.K."/>
            <person name="Park Y.H."/>
        </authorList>
    </citation>
    <scope>NUCLEOTIDE SEQUENCE [LARGE SCALE GENOMIC DNA]</scope>
    <source>
        <strain evidence="1 2">KCTC 3788</strain>
    </source>
</reference>
<sequence>MAVVGILGMTHDEEMQKKYQYPLSLVKELMMEFNPDVICGEVHPDSWKLYVDEGEPHGILGETQNEYPDLIFPFCEERGIEFVPVNWFEEDVFEEEPFDRFDEKTRQKLESQLRQWNDRQLSTWNHGNIPLNSLNYDTVTNDMYAWLHEVNPDVQNIVWNARHHIMLARVKRAIEKYPDKRILCIHGADHNYWYHQSLKNVKDIELVYPLR</sequence>
<evidence type="ECO:0000313" key="1">
    <source>
        <dbReference type="EMBL" id="MBA2176305.1"/>
    </source>
</evidence>
<comment type="caution">
    <text evidence="1">The sequence shown here is derived from an EMBL/GenBank/DDBJ whole genome shotgun (WGS) entry which is preliminary data.</text>
</comment>
<proteinExistence type="predicted"/>
<name>A0A838CX06_9BACI</name>
<accession>A0A838CX06</accession>
<gene>
    <name evidence="1" type="ORF">H0266_15510</name>
</gene>
<evidence type="ECO:0000313" key="2">
    <source>
        <dbReference type="Proteomes" id="UP000571017"/>
    </source>
</evidence>
<dbReference type="AlphaFoldDB" id="A0A838CX06"/>
<dbReference type="EMBL" id="JACEFG010000003">
    <property type="protein sequence ID" value="MBA2176305.1"/>
    <property type="molecule type" value="Genomic_DNA"/>
</dbReference>